<evidence type="ECO:0000256" key="1">
    <source>
        <dbReference type="ARBA" id="ARBA00004141"/>
    </source>
</evidence>
<dbReference type="PANTHER" id="PTHR30477:SF18">
    <property type="entry name" value="METAL TRANSPORT SYSTEM MEMBRANE PROTEIN CT_417-RELATED"/>
    <property type="match status" value="1"/>
</dbReference>
<dbReference type="SUPFAM" id="SSF81345">
    <property type="entry name" value="ABC transporter involved in vitamin B12 uptake, BtuC"/>
    <property type="match status" value="1"/>
</dbReference>
<dbReference type="GO" id="GO:0055085">
    <property type="term" value="P:transmembrane transport"/>
    <property type="evidence" value="ECO:0007669"/>
    <property type="project" value="InterPro"/>
</dbReference>
<reference evidence="9" key="1">
    <citation type="submission" date="2016-11" db="EMBL/GenBank/DDBJ databases">
        <authorList>
            <person name="Varghese N."/>
            <person name="Submissions S."/>
        </authorList>
    </citation>
    <scope>NUCLEOTIDE SEQUENCE [LARGE SCALE GENOMIC DNA]</scope>
    <source>
        <strain evidence="9">DSM 27370</strain>
    </source>
</reference>
<feature type="transmembrane region" description="Helical" evidence="7">
    <location>
        <begin position="12"/>
        <end position="35"/>
    </location>
</feature>
<dbReference type="RefSeq" id="WP_062175588.1">
    <property type="nucleotide sequence ID" value="NZ_BBXL01000001.1"/>
</dbReference>
<keyword evidence="4 7" id="KW-1133">Transmembrane helix</keyword>
<evidence type="ECO:0000256" key="2">
    <source>
        <dbReference type="ARBA" id="ARBA00008034"/>
    </source>
</evidence>
<evidence type="ECO:0000313" key="9">
    <source>
        <dbReference type="Proteomes" id="UP000184480"/>
    </source>
</evidence>
<keyword evidence="9" id="KW-1185">Reference proteome</keyword>
<evidence type="ECO:0000256" key="3">
    <source>
        <dbReference type="ARBA" id="ARBA00022692"/>
    </source>
</evidence>
<evidence type="ECO:0000256" key="6">
    <source>
        <dbReference type="RuleBase" id="RU003943"/>
    </source>
</evidence>
<dbReference type="CDD" id="cd06550">
    <property type="entry name" value="TM_ABC_iron-siderophores_like"/>
    <property type="match status" value="1"/>
</dbReference>
<feature type="transmembrane region" description="Helical" evidence="7">
    <location>
        <begin position="56"/>
        <end position="81"/>
    </location>
</feature>
<protein>
    <submittedName>
        <fullName evidence="8">Zinc transport system permease protein</fullName>
    </submittedName>
</protein>
<dbReference type="GO" id="GO:0043190">
    <property type="term" value="C:ATP-binding cassette (ABC) transporter complex"/>
    <property type="evidence" value="ECO:0007669"/>
    <property type="project" value="InterPro"/>
</dbReference>
<feature type="transmembrane region" description="Helical" evidence="7">
    <location>
        <begin position="220"/>
        <end position="242"/>
    </location>
</feature>
<evidence type="ECO:0000256" key="5">
    <source>
        <dbReference type="ARBA" id="ARBA00023136"/>
    </source>
</evidence>
<dbReference type="PANTHER" id="PTHR30477">
    <property type="entry name" value="ABC-TRANSPORTER METAL-BINDING PROTEIN"/>
    <property type="match status" value="1"/>
</dbReference>
<dbReference type="Pfam" id="PF00950">
    <property type="entry name" value="ABC-3"/>
    <property type="match status" value="1"/>
</dbReference>
<feature type="transmembrane region" description="Helical" evidence="7">
    <location>
        <begin position="134"/>
        <end position="152"/>
    </location>
</feature>
<accession>A0A1M4U707</accession>
<dbReference type="Gene3D" id="1.10.3470.10">
    <property type="entry name" value="ABC transporter involved in vitamin B12 uptake, BtuC"/>
    <property type="match status" value="1"/>
</dbReference>
<feature type="transmembrane region" description="Helical" evidence="7">
    <location>
        <begin position="248"/>
        <end position="265"/>
    </location>
</feature>
<dbReference type="EMBL" id="FQUC01000001">
    <property type="protein sequence ID" value="SHE52377.1"/>
    <property type="molecule type" value="Genomic_DNA"/>
</dbReference>
<dbReference type="STRING" id="1346286.SAMN05444362_101519"/>
<sequence length="275" mass="30405">MNFFELFQYDFFSNALIGSIFASIVCGIIGTYIVVKRLVFISGGITHASLGGLGIGFYLGVNPFLAAMIFSIFSAFGIQWFTSRQGVREDSAIGAFWSFGMAIGIICIYLKAGFAPNLSDYLFGNILTITRTDIYMFVALSIILGLVFSFFHREILYTSFDPDFARTRHLPVKLIEYTMMFFIAVSIVLIIRLVGVVLLMSLLTIPQMTANLYTANYSKIIFLSILFGLIGCVVGLILSAYINVPSGAFIIFTLIAIFFICKIVCRISGIQPSKA</sequence>
<comment type="subcellular location">
    <subcellularLocation>
        <location evidence="6">Cell membrane</location>
        <topology evidence="6">Multi-pass membrane protein</topology>
    </subcellularLocation>
    <subcellularLocation>
        <location evidence="1">Membrane</location>
        <topology evidence="1">Multi-pass membrane protein</topology>
    </subcellularLocation>
</comment>
<dbReference type="InterPro" id="IPR001626">
    <property type="entry name" value="ABC_TroCD"/>
</dbReference>
<comment type="similarity">
    <text evidence="2 6">Belongs to the ABC-3 integral membrane protein family.</text>
</comment>
<evidence type="ECO:0000256" key="7">
    <source>
        <dbReference type="SAM" id="Phobius"/>
    </source>
</evidence>
<dbReference type="Proteomes" id="UP000184480">
    <property type="component" value="Unassembled WGS sequence"/>
</dbReference>
<name>A0A1M4U707_9BACT</name>
<feature type="transmembrane region" description="Helical" evidence="7">
    <location>
        <begin position="177"/>
        <end position="199"/>
    </location>
</feature>
<proteinExistence type="inferred from homology"/>
<gene>
    <name evidence="8" type="ORF">SAMN05444362_101519</name>
</gene>
<keyword evidence="5 7" id="KW-0472">Membrane</keyword>
<keyword evidence="3 6" id="KW-0812">Transmembrane</keyword>
<dbReference type="InterPro" id="IPR037294">
    <property type="entry name" value="ABC_BtuC-like"/>
</dbReference>
<feature type="transmembrane region" description="Helical" evidence="7">
    <location>
        <begin position="93"/>
        <end position="114"/>
    </location>
</feature>
<keyword evidence="6" id="KW-0813">Transport</keyword>
<organism evidence="8 9">
    <name type="scientific">Dysgonomonas macrotermitis</name>
    <dbReference type="NCBI Taxonomy" id="1346286"/>
    <lineage>
        <taxon>Bacteria</taxon>
        <taxon>Pseudomonadati</taxon>
        <taxon>Bacteroidota</taxon>
        <taxon>Bacteroidia</taxon>
        <taxon>Bacteroidales</taxon>
        <taxon>Dysgonomonadaceae</taxon>
        <taxon>Dysgonomonas</taxon>
    </lineage>
</organism>
<evidence type="ECO:0000313" key="8">
    <source>
        <dbReference type="EMBL" id="SHE52377.1"/>
    </source>
</evidence>
<dbReference type="AlphaFoldDB" id="A0A1M4U707"/>
<dbReference type="OrthoDB" id="9798540at2"/>
<evidence type="ECO:0000256" key="4">
    <source>
        <dbReference type="ARBA" id="ARBA00022989"/>
    </source>
</evidence>
<dbReference type="GO" id="GO:0010043">
    <property type="term" value="P:response to zinc ion"/>
    <property type="evidence" value="ECO:0007669"/>
    <property type="project" value="TreeGrafter"/>
</dbReference>